<dbReference type="GO" id="GO:0003950">
    <property type="term" value="F:NAD+ poly-ADP-ribosyltransferase activity"/>
    <property type="evidence" value="ECO:0007669"/>
    <property type="project" value="InterPro"/>
</dbReference>
<dbReference type="EMBL" id="LT906454">
    <property type="protein sequence ID" value="SNV42765.1"/>
    <property type="molecule type" value="Genomic_DNA"/>
</dbReference>
<feature type="transmembrane region" description="Helical" evidence="1">
    <location>
        <begin position="6"/>
        <end position="35"/>
    </location>
</feature>
<protein>
    <recommendedName>
        <fullName evidence="2">PARP catalytic domain-containing protein</fullName>
    </recommendedName>
</protein>
<name>A0A239X7T8_STRAI</name>
<dbReference type="Proteomes" id="UP000215144">
    <property type="component" value="Chromosome 1"/>
</dbReference>
<evidence type="ECO:0000256" key="1">
    <source>
        <dbReference type="SAM" id="Phobius"/>
    </source>
</evidence>
<evidence type="ECO:0000313" key="4">
    <source>
        <dbReference type="Proteomes" id="UP000215144"/>
    </source>
</evidence>
<gene>
    <name evidence="3" type="ORF">SAMEA4504048_01585</name>
</gene>
<dbReference type="PROSITE" id="PS51059">
    <property type="entry name" value="PARP_CATALYTIC"/>
    <property type="match status" value="1"/>
</dbReference>
<organism evidence="3 4">
    <name type="scientific">Streptococcus acidominimus</name>
    <dbReference type="NCBI Taxonomy" id="1326"/>
    <lineage>
        <taxon>Bacteria</taxon>
        <taxon>Bacillati</taxon>
        <taxon>Bacillota</taxon>
        <taxon>Bacilli</taxon>
        <taxon>Lactobacillales</taxon>
        <taxon>Streptococcaceae</taxon>
        <taxon>Streptococcus</taxon>
    </lineage>
</organism>
<dbReference type="InterPro" id="IPR012317">
    <property type="entry name" value="Poly(ADP-ribose)pol_cat_dom"/>
</dbReference>
<dbReference type="KEGG" id="saco:SAME_01585"/>
<reference evidence="3 4" key="1">
    <citation type="submission" date="2017-06" db="EMBL/GenBank/DDBJ databases">
        <authorList>
            <consortium name="Pathogen Informatics"/>
        </authorList>
    </citation>
    <scope>NUCLEOTIDE SEQUENCE [LARGE SCALE GENOMIC DNA]</scope>
    <source>
        <strain evidence="3 4">NCTC11291</strain>
    </source>
</reference>
<dbReference type="AlphaFoldDB" id="A0A239X7T8"/>
<keyword evidence="1" id="KW-0472">Membrane</keyword>
<evidence type="ECO:0000313" key="3">
    <source>
        <dbReference type="EMBL" id="SNV42765.1"/>
    </source>
</evidence>
<evidence type="ECO:0000259" key="2">
    <source>
        <dbReference type="PROSITE" id="PS51059"/>
    </source>
</evidence>
<sequence length="48" mass="5764">MTEFERFMLSTCFGATLGWILGIYLVHLTDLISFIRRKLKERKERTNK</sequence>
<keyword evidence="1" id="KW-0812">Transmembrane</keyword>
<proteinExistence type="predicted"/>
<keyword evidence="1" id="KW-1133">Transmembrane helix</keyword>
<feature type="domain" description="PARP catalytic" evidence="2">
    <location>
        <begin position="1"/>
        <end position="48"/>
    </location>
</feature>
<accession>A0A239X7T8</accession>